<dbReference type="Pfam" id="PF02743">
    <property type="entry name" value="dCache_1"/>
    <property type="match status" value="1"/>
</dbReference>
<keyword evidence="7 9" id="KW-0807">Transducer</keyword>
<organism evidence="15 16">
    <name type="scientific">Clostridium simiarum</name>
    <dbReference type="NCBI Taxonomy" id="2841506"/>
    <lineage>
        <taxon>Bacteria</taxon>
        <taxon>Bacillati</taxon>
        <taxon>Bacillota</taxon>
        <taxon>Clostridia</taxon>
        <taxon>Eubacteriales</taxon>
        <taxon>Clostridiaceae</taxon>
        <taxon>Clostridium</taxon>
    </lineage>
</organism>
<evidence type="ECO:0000256" key="1">
    <source>
        <dbReference type="ARBA" id="ARBA00004651"/>
    </source>
</evidence>
<dbReference type="InterPro" id="IPR004089">
    <property type="entry name" value="MCPsignal_dom"/>
</dbReference>
<feature type="transmembrane region" description="Helical" evidence="12">
    <location>
        <begin position="53"/>
        <end position="75"/>
    </location>
</feature>
<accession>A0ABS6F4L8</accession>
<evidence type="ECO:0000259" key="14">
    <source>
        <dbReference type="PROSITE" id="PS50885"/>
    </source>
</evidence>
<dbReference type="PROSITE" id="PS50111">
    <property type="entry name" value="CHEMOTAXIS_TRANSDUC_2"/>
    <property type="match status" value="1"/>
</dbReference>
<keyword evidence="6 12" id="KW-0472">Membrane</keyword>
<protein>
    <submittedName>
        <fullName evidence="15">Methyl-accepting chemotaxis protein</fullName>
    </submittedName>
</protein>
<keyword evidence="3" id="KW-0145">Chemotaxis</keyword>
<evidence type="ECO:0000256" key="6">
    <source>
        <dbReference type="ARBA" id="ARBA00023136"/>
    </source>
</evidence>
<evidence type="ECO:0000256" key="3">
    <source>
        <dbReference type="ARBA" id="ARBA00022500"/>
    </source>
</evidence>
<dbReference type="PROSITE" id="PS50885">
    <property type="entry name" value="HAMP"/>
    <property type="match status" value="1"/>
</dbReference>
<proteinExistence type="inferred from homology"/>
<dbReference type="EMBL" id="JAHLQL010000011">
    <property type="protein sequence ID" value="MBU5593434.1"/>
    <property type="molecule type" value="Genomic_DNA"/>
</dbReference>
<feature type="region of interest" description="Disordered" evidence="11">
    <location>
        <begin position="1"/>
        <end position="24"/>
    </location>
</feature>
<evidence type="ECO:0000313" key="16">
    <source>
        <dbReference type="Proteomes" id="UP000736583"/>
    </source>
</evidence>
<evidence type="ECO:0000256" key="8">
    <source>
        <dbReference type="ARBA" id="ARBA00029447"/>
    </source>
</evidence>
<evidence type="ECO:0000256" key="10">
    <source>
        <dbReference type="SAM" id="Coils"/>
    </source>
</evidence>
<keyword evidence="4 12" id="KW-0812">Transmembrane</keyword>
<feature type="compositionally biased region" description="Basic and acidic residues" evidence="11">
    <location>
        <begin position="1"/>
        <end position="11"/>
    </location>
</feature>
<dbReference type="SMART" id="SM00283">
    <property type="entry name" value="MA"/>
    <property type="match status" value="1"/>
</dbReference>
<evidence type="ECO:0000256" key="9">
    <source>
        <dbReference type="PROSITE-ProRule" id="PRU00284"/>
    </source>
</evidence>
<feature type="domain" description="Methyl-accepting transducer" evidence="13">
    <location>
        <begin position="436"/>
        <end position="693"/>
    </location>
</feature>
<dbReference type="CDD" id="cd06225">
    <property type="entry name" value="HAMP"/>
    <property type="match status" value="1"/>
</dbReference>
<keyword evidence="5 12" id="KW-1133">Transmembrane helix</keyword>
<dbReference type="Pfam" id="PF00672">
    <property type="entry name" value="HAMP"/>
    <property type="match status" value="1"/>
</dbReference>
<keyword evidence="16" id="KW-1185">Reference proteome</keyword>
<feature type="transmembrane region" description="Helical" evidence="12">
    <location>
        <begin position="341"/>
        <end position="362"/>
    </location>
</feature>
<reference evidence="15 16" key="1">
    <citation type="submission" date="2021-06" db="EMBL/GenBank/DDBJ databases">
        <authorList>
            <person name="Sun Q."/>
            <person name="Li D."/>
        </authorList>
    </citation>
    <scope>NUCLEOTIDE SEQUENCE [LARGE SCALE GENOMIC DNA]</scope>
    <source>
        <strain evidence="15 16">MSJ-4</strain>
    </source>
</reference>
<name>A0ABS6F4L8_9CLOT</name>
<dbReference type="PANTHER" id="PTHR32089">
    <property type="entry name" value="METHYL-ACCEPTING CHEMOTAXIS PROTEIN MCPB"/>
    <property type="match status" value="1"/>
</dbReference>
<dbReference type="SMART" id="SM00304">
    <property type="entry name" value="HAMP"/>
    <property type="match status" value="1"/>
</dbReference>
<dbReference type="PANTHER" id="PTHR32089:SF112">
    <property type="entry name" value="LYSOZYME-LIKE PROTEIN-RELATED"/>
    <property type="match status" value="1"/>
</dbReference>
<feature type="domain" description="HAMP" evidence="14">
    <location>
        <begin position="365"/>
        <end position="417"/>
    </location>
</feature>
<dbReference type="InterPro" id="IPR033479">
    <property type="entry name" value="dCache_1"/>
</dbReference>
<comment type="caution">
    <text evidence="15">The sequence shown here is derived from an EMBL/GenBank/DDBJ whole genome shotgun (WGS) entry which is preliminary data.</text>
</comment>
<evidence type="ECO:0000256" key="4">
    <source>
        <dbReference type="ARBA" id="ARBA00022692"/>
    </source>
</evidence>
<evidence type="ECO:0000256" key="11">
    <source>
        <dbReference type="SAM" id="MobiDB-lite"/>
    </source>
</evidence>
<feature type="coiled-coil region" evidence="10">
    <location>
        <begin position="696"/>
        <end position="723"/>
    </location>
</feature>
<keyword evidence="10" id="KW-0175">Coiled coil</keyword>
<sequence>MKIISSKDKSLKKASSKVAEKKIKVKSNKRKDPKNLIIDSSKKIKANTLYRKIITLTLAMVLLSLLTFNIIVHFITRHQTVEDFKSSTNQLLEQTARYVDIITSNIDGISMQIFSDRDFTGALTKTYDDVFEKYTAKTQLESKIKNLTLSSNSNYITGIYLIREDDLSLTSDGTSITADKKSKILQEEWYKDVIKASGKSIWVPSHEDNLGNMSSNTNSKPLSHARLIKDVSSLKSIGVLKINLDPNIFNSTLENIKLGDSGYIFIVDKDGYVISHNNKELIGTKLEGDHIDTILSGENDSISFKEEGKEIFGVYSTVKSTGWKIVAVVPKAELSKTSEIIGYYTVLLLVVFLIITFVISVYNAKKIIKPVTSIVKVTKEISKGNLDAKCSHYNIQEMDELSDNFNGMITSLKNLLLTSSELSNATDVSAKNLLDISQEIKLSAEEIGAASQQIANGSSEQSETAMVCVEISNSFNYEISNAVNTLNEANKATEKSRYSLDESEEVIQSLSEISKENSSSMQKVSQTIEDLSNNTRDILIILNKIGDISSQTNLLALNASIEAARAGEAGRGFSVVAEEIRKLAEESQNASRDIKTIIDNIGNSIHASISISKEAEKTFEEELNQVSNTITSFGEIKTSFESIIIAMNKATESIKLIDTGKDILNKYINNISEISQKNTASTEEVTASIEAQTISNNDLYDLAKDLSENAEKLKSSLSDIAGE</sequence>
<dbReference type="Pfam" id="PF00015">
    <property type="entry name" value="MCPsignal"/>
    <property type="match status" value="1"/>
</dbReference>
<comment type="similarity">
    <text evidence="8">Belongs to the methyl-accepting chemotaxis (MCP) protein family.</text>
</comment>
<dbReference type="RefSeq" id="WP_216458087.1">
    <property type="nucleotide sequence ID" value="NZ_JAHLQL010000011.1"/>
</dbReference>
<evidence type="ECO:0000256" key="5">
    <source>
        <dbReference type="ARBA" id="ARBA00022989"/>
    </source>
</evidence>
<evidence type="ECO:0000259" key="13">
    <source>
        <dbReference type="PROSITE" id="PS50111"/>
    </source>
</evidence>
<evidence type="ECO:0000256" key="12">
    <source>
        <dbReference type="SAM" id="Phobius"/>
    </source>
</evidence>
<dbReference type="InterPro" id="IPR003660">
    <property type="entry name" value="HAMP_dom"/>
</dbReference>
<evidence type="ECO:0000256" key="7">
    <source>
        <dbReference type="ARBA" id="ARBA00023224"/>
    </source>
</evidence>
<evidence type="ECO:0000313" key="15">
    <source>
        <dbReference type="EMBL" id="MBU5593434.1"/>
    </source>
</evidence>
<keyword evidence="2" id="KW-1003">Cell membrane</keyword>
<gene>
    <name evidence="15" type="ORF">KQI89_16965</name>
</gene>
<comment type="subcellular location">
    <subcellularLocation>
        <location evidence="1">Cell membrane</location>
        <topology evidence="1">Multi-pass membrane protein</topology>
    </subcellularLocation>
</comment>
<dbReference type="CDD" id="cd12912">
    <property type="entry name" value="PDC2_MCP_like"/>
    <property type="match status" value="1"/>
</dbReference>
<dbReference type="Proteomes" id="UP000736583">
    <property type="component" value="Unassembled WGS sequence"/>
</dbReference>
<evidence type="ECO:0000256" key="2">
    <source>
        <dbReference type="ARBA" id="ARBA00022475"/>
    </source>
</evidence>